<evidence type="ECO:0000259" key="4">
    <source>
        <dbReference type="Pfam" id="PF00675"/>
    </source>
</evidence>
<feature type="signal peptide" evidence="3">
    <location>
        <begin position="1"/>
        <end position="23"/>
    </location>
</feature>
<dbReference type="PANTHER" id="PTHR11851:SF49">
    <property type="entry name" value="MITOCHONDRIAL-PROCESSING PEPTIDASE SUBUNIT ALPHA"/>
    <property type="match status" value="1"/>
</dbReference>
<feature type="domain" description="Peptidase M16 C-terminal" evidence="5">
    <location>
        <begin position="197"/>
        <end position="370"/>
    </location>
</feature>
<keyword evidence="2" id="KW-0645">Protease</keyword>
<comment type="similarity">
    <text evidence="1">Belongs to the peptidase M16 family.</text>
</comment>
<dbReference type="PANTHER" id="PTHR11851">
    <property type="entry name" value="METALLOPROTEASE"/>
    <property type="match status" value="1"/>
</dbReference>
<evidence type="ECO:0000256" key="2">
    <source>
        <dbReference type="ARBA" id="ARBA00023049"/>
    </source>
</evidence>
<evidence type="ECO:0000256" key="3">
    <source>
        <dbReference type="SAM" id="SignalP"/>
    </source>
</evidence>
<dbReference type="InterPro" id="IPR007863">
    <property type="entry name" value="Peptidase_M16_C"/>
</dbReference>
<proteinExistence type="inferred from homology"/>
<name>A0A1Y5PU97_9SPHN</name>
<accession>A0A1Y5PU97</accession>
<dbReference type="Gene3D" id="3.30.830.10">
    <property type="entry name" value="Metalloenzyme, LuxS/M16 peptidase-like"/>
    <property type="match status" value="4"/>
</dbReference>
<sequence>MIRTSLLLSAAAAALSLVQPAQADEVLPFERFTLPNGLRVVVHEDRSTPKVAVAVWYHVGSANEPAGKSGFAHLYEHLMFNGSEHRDDEWFPPLQEIGASAVNGATSFDQTYYYEVVPTGGLERALWMESDRMGHLLGAITQAKLDEQRGVVQNEKRQRESQPYAKMDDVTARALFPAGHPYHHPIIGSMDDLNAASLDDVKDWFGQYYGAANAVLSLSGDVDAKEARALAEKYFGSVPAGPPVSRTAVWVPSLSEDKRDTMLDNVPQAAVSWSWAAPGRGTPQSSTLRAAASALGSGKTSRLYKALVLDQPLATSVSVNYQPMAVAGIFSIDARLKPGVDPKDAEAVIERAIDDFLATGPTADELKRAKVTNYGNNIRALESVYVRAMALADGLIFANNPAEYAEDNKRFDAVTGAAVLADAKDWLTRGAHKLTVLPYAAHTVMADGADRSKLPDLAASPGLTLPVAQEARLSNGIRLVFSPRRKVPTVDMAIVFDAGTAADAPDQKGLGGFALQLMGDGPSGLTAQQFEEKQASLGARLYASSGSDTTSFLLSSLSRELPATIALWASYIRTPGFRAEDLERARTLSLSGISQSLAEPTAIAQRTFTNVLYGAAHPYGAQLAGRAETLSAFTRADVAGWHARWVRPDNAVIYASGDTTIEELTALLEKGFGSWEAPAGAKGSKSVPAIPFATASRVVLVDKPGALQSVIRVGQLLPDGLDPRNFDYDAANGILGGSFTARLNMNLREAKGWTYGASSFVNEQRGPQNFGVATSVQTDKTAEALAEVDKEIRAIRGERPATQAELDRMVKGNVLALPGQFETNQAFVNYLQYVSLYDKPYDYLATLPARYGALTPAAITKAADEMLRPDAMSWVIVGDLSKIEAKIRALGLGAVEVWDAEGRKLR</sequence>
<keyword evidence="2" id="KW-0482">Metalloprotease</keyword>
<reference evidence="6" key="1">
    <citation type="submission" date="2016-03" db="EMBL/GenBank/DDBJ databases">
        <authorList>
            <person name="Ploux O."/>
        </authorList>
    </citation>
    <scope>NUCLEOTIDE SEQUENCE</scope>
    <source>
        <strain evidence="6">UC10</strain>
    </source>
</reference>
<evidence type="ECO:0000313" key="6">
    <source>
        <dbReference type="EMBL" id="SBV33569.1"/>
    </source>
</evidence>
<dbReference type="RefSeq" id="WP_295319637.1">
    <property type="nucleotide sequence ID" value="NZ_LT598653.1"/>
</dbReference>
<keyword evidence="2" id="KW-0378">Hydrolase</keyword>
<dbReference type="Pfam" id="PF00675">
    <property type="entry name" value="Peptidase_M16"/>
    <property type="match status" value="2"/>
</dbReference>
<feature type="chain" id="PRO_5013345879" evidence="3">
    <location>
        <begin position="24"/>
        <end position="906"/>
    </location>
</feature>
<organism evidence="6">
    <name type="scientific">uncultured Sphingopyxis sp</name>
    <dbReference type="NCBI Taxonomy" id="310581"/>
    <lineage>
        <taxon>Bacteria</taxon>
        <taxon>Pseudomonadati</taxon>
        <taxon>Pseudomonadota</taxon>
        <taxon>Alphaproteobacteria</taxon>
        <taxon>Sphingomonadales</taxon>
        <taxon>Sphingomonadaceae</taxon>
        <taxon>Sphingopyxis</taxon>
        <taxon>environmental samples</taxon>
    </lineage>
</organism>
<feature type="domain" description="Peptidase M16 N-terminal" evidence="4">
    <location>
        <begin position="39"/>
        <end position="163"/>
    </location>
</feature>
<feature type="domain" description="Peptidase M16 N-terminal" evidence="4">
    <location>
        <begin position="485"/>
        <end position="605"/>
    </location>
</feature>
<dbReference type="InterPro" id="IPR050361">
    <property type="entry name" value="MPP/UQCRC_Complex"/>
</dbReference>
<evidence type="ECO:0000256" key="1">
    <source>
        <dbReference type="ARBA" id="ARBA00007261"/>
    </source>
</evidence>
<evidence type="ECO:0000259" key="5">
    <source>
        <dbReference type="Pfam" id="PF05193"/>
    </source>
</evidence>
<dbReference type="GO" id="GO:0046872">
    <property type="term" value="F:metal ion binding"/>
    <property type="evidence" value="ECO:0007669"/>
    <property type="project" value="InterPro"/>
</dbReference>
<feature type="domain" description="Peptidase M16 C-terminal" evidence="5">
    <location>
        <begin position="633"/>
        <end position="811"/>
    </location>
</feature>
<gene>
    <name evidence="6" type="ORF">SPPYR_2449</name>
</gene>
<dbReference type="InterPro" id="IPR011249">
    <property type="entry name" value="Metalloenz_LuxS/M16"/>
</dbReference>
<dbReference type="Pfam" id="PF05193">
    <property type="entry name" value="Peptidase_M16_C"/>
    <property type="match status" value="2"/>
</dbReference>
<dbReference type="GO" id="GO:0008237">
    <property type="term" value="F:metallopeptidase activity"/>
    <property type="evidence" value="ECO:0007669"/>
    <property type="project" value="UniProtKB-KW"/>
</dbReference>
<dbReference type="SUPFAM" id="SSF63411">
    <property type="entry name" value="LuxS/MPP-like metallohydrolase"/>
    <property type="match status" value="4"/>
</dbReference>
<dbReference type="EMBL" id="LT598653">
    <property type="protein sequence ID" value="SBV33569.1"/>
    <property type="molecule type" value="Genomic_DNA"/>
</dbReference>
<protein>
    <submittedName>
        <fullName evidence="6">Peptidase M16 domain protein</fullName>
    </submittedName>
</protein>
<dbReference type="AlphaFoldDB" id="A0A1Y5PU97"/>
<keyword evidence="3" id="KW-0732">Signal</keyword>
<dbReference type="KEGG" id="sphu:SPPYR_2449"/>
<dbReference type="InterPro" id="IPR011765">
    <property type="entry name" value="Pept_M16_N"/>
</dbReference>